<sequence>MYGFFFLQLRVIIIIIVAFLLLCSFAIAVMDLHLSSRSRLGESCFRTTLAWTSLPHLFFRRHDVSLRSAEST</sequence>
<keyword evidence="1" id="KW-0812">Transmembrane</keyword>
<organism evidence="2">
    <name type="scientific">Ixodes ricinus</name>
    <name type="common">Common tick</name>
    <name type="synonym">Acarus ricinus</name>
    <dbReference type="NCBI Taxonomy" id="34613"/>
    <lineage>
        <taxon>Eukaryota</taxon>
        <taxon>Metazoa</taxon>
        <taxon>Ecdysozoa</taxon>
        <taxon>Arthropoda</taxon>
        <taxon>Chelicerata</taxon>
        <taxon>Arachnida</taxon>
        <taxon>Acari</taxon>
        <taxon>Parasitiformes</taxon>
        <taxon>Ixodida</taxon>
        <taxon>Ixodoidea</taxon>
        <taxon>Ixodidae</taxon>
        <taxon>Ixodinae</taxon>
        <taxon>Ixodes</taxon>
    </lineage>
</organism>
<dbReference type="AlphaFoldDB" id="A0A6B0U377"/>
<keyword evidence="1" id="KW-0472">Membrane</keyword>
<dbReference type="EMBL" id="GIFC01000882">
    <property type="protein sequence ID" value="MXU82965.1"/>
    <property type="molecule type" value="Transcribed_RNA"/>
</dbReference>
<evidence type="ECO:0000313" key="2">
    <source>
        <dbReference type="EMBL" id="MXU82965.1"/>
    </source>
</evidence>
<protein>
    <submittedName>
        <fullName evidence="2">Putative secreted protein</fullName>
    </submittedName>
</protein>
<reference evidence="2" key="1">
    <citation type="submission" date="2019-12" db="EMBL/GenBank/DDBJ databases">
        <title>An insight into the sialome of adult female Ixodes ricinus ticks feeding for 6 days.</title>
        <authorList>
            <person name="Perner J."/>
            <person name="Ribeiro J.M.C."/>
        </authorList>
    </citation>
    <scope>NUCLEOTIDE SEQUENCE</scope>
    <source>
        <strain evidence="2">Semi-engorged</strain>
        <tissue evidence="2">Salivary glands</tissue>
    </source>
</reference>
<name>A0A6B0U377_IXORI</name>
<proteinExistence type="predicted"/>
<keyword evidence="1" id="KW-1133">Transmembrane helix</keyword>
<feature type="transmembrane region" description="Helical" evidence="1">
    <location>
        <begin position="6"/>
        <end position="29"/>
    </location>
</feature>
<accession>A0A6B0U377</accession>
<evidence type="ECO:0000256" key="1">
    <source>
        <dbReference type="SAM" id="Phobius"/>
    </source>
</evidence>